<dbReference type="Pfam" id="PF23455">
    <property type="entry name" value="DUF7129"/>
    <property type="match status" value="1"/>
</dbReference>
<feature type="domain" description="DUF7129" evidence="1">
    <location>
        <begin position="12"/>
        <end position="47"/>
    </location>
</feature>
<dbReference type="InterPro" id="IPR055553">
    <property type="entry name" value="DUF7129"/>
</dbReference>
<evidence type="ECO:0000259" key="1">
    <source>
        <dbReference type="Pfam" id="PF23455"/>
    </source>
</evidence>
<dbReference type="NCBIfam" id="NF033497">
    <property type="entry name" value="rubre_like_arch"/>
    <property type="match status" value="1"/>
</dbReference>
<dbReference type="Proteomes" id="UP000705823">
    <property type="component" value="Unassembled WGS sequence"/>
</dbReference>
<dbReference type="EMBL" id="RKLU01000002">
    <property type="protein sequence ID" value="TQQ82930.1"/>
    <property type="molecule type" value="Genomic_DNA"/>
</dbReference>
<sequence>MRRTTTESTPSQTSLYVCLDCGNGIEGDFETEDCPNCGGRLLNTTVPHD</sequence>
<dbReference type="RefSeq" id="WP_142979194.1">
    <property type="nucleotide sequence ID" value="NZ_RKLU01000002.1"/>
</dbReference>
<reference evidence="2" key="1">
    <citation type="submission" date="2019-02" db="EMBL/GenBank/DDBJ databases">
        <title>Halonotius sp. a new haloarchaeum isolated from saline soil.</title>
        <authorList>
            <person name="Duran-Viseras A."/>
            <person name="Sanchez-Porro C."/>
            <person name="Ventosa A."/>
        </authorList>
    </citation>
    <scope>NUCLEOTIDE SEQUENCE</scope>
    <source>
        <strain evidence="2">F15B</strain>
    </source>
</reference>
<gene>
    <name evidence="2" type="ORF">EGH24_05700</name>
</gene>
<protein>
    <submittedName>
        <fullName evidence="2">Rubrerythrin-like domain-containing protein</fullName>
    </submittedName>
</protein>
<dbReference type="OrthoDB" id="280213at2157"/>
<organism evidence="2 3">
    <name type="scientific">Halonotius terrestris</name>
    <dbReference type="NCBI Taxonomy" id="2487750"/>
    <lineage>
        <taxon>Archaea</taxon>
        <taxon>Methanobacteriati</taxon>
        <taxon>Methanobacteriota</taxon>
        <taxon>Stenosarchaea group</taxon>
        <taxon>Halobacteria</taxon>
        <taxon>Halobacteriales</taxon>
        <taxon>Haloferacaceae</taxon>
        <taxon>Halonotius</taxon>
    </lineage>
</organism>
<keyword evidence="3" id="KW-1185">Reference proteome</keyword>
<comment type="caution">
    <text evidence="2">The sequence shown here is derived from an EMBL/GenBank/DDBJ whole genome shotgun (WGS) entry which is preliminary data.</text>
</comment>
<evidence type="ECO:0000313" key="3">
    <source>
        <dbReference type="Proteomes" id="UP000705823"/>
    </source>
</evidence>
<dbReference type="AlphaFoldDB" id="A0A8J8PAR8"/>
<name>A0A8J8PAR8_9EURY</name>
<accession>A0A8J8PAR8</accession>
<evidence type="ECO:0000313" key="2">
    <source>
        <dbReference type="EMBL" id="TQQ82930.1"/>
    </source>
</evidence>
<proteinExistence type="predicted"/>